<evidence type="ECO:0000256" key="3">
    <source>
        <dbReference type="ARBA" id="ARBA00023125"/>
    </source>
</evidence>
<dbReference type="PRINTS" id="PR00039">
    <property type="entry name" value="HTHLYSR"/>
</dbReference>
<dbReference type="Gene3D" id="3.40.190.10">
    <property type="entry name" value="Periplasmic binding protein-like II"/>
    <property type="match status" value="2"/>
</dbReference>
<evidence type="ECO:0000256" key="2">
    <source>
        <dbReference type="ARBA" id="ARBA00023015"/>
    </source>
</evidence>
<comment type="similarity">
    <text evidence="1">Belongs to the LysR transcriptional regulatory family.</text>
</comment>
<dbReference type="SUPFAM" id="SSF46785">
    <property type="entry name" value="Winged helix' DNA-binding domain"/>
    <property type="match status" value="1"/>
</dbReference>
<reference evidence="6 7" key="1">
    <citation type="submission" date="2016-10" db="EMBL/GenBank/DDBJ databases">
        <authorList>
            <person name="de Groot N.N."/>
        </authorList>
    </citation>
    <scope>NUCLEOTIDE SEQUENCE [LARGE SCALE GENOMIC DNA]</scope>
    <source>
        <strain evidence="6 7">DSM 19547</strain>
    </source>
</reference>
<accession>A0A1I5KI97</accession>
<dbReference type="RefSeq" id="WP_093416279.1">
    <property type="nucleotide sequence ID" value="NZ_FOXA01000001.1"/>
</dbReference>
<dbReference type="InterPro" id="IPR036390">
    <property type="entry name" value="WH_DNA-bd_sf"/>
</dbReference>
<evidence type="ECO:0000313" key="6">
    <source>
        <dbReference type="EMBL" id="SFO84281.1"/>
    </source>
</evidence>
<dbReference type="EMBL" id="FOXA01000001">
    <property type="protein sequence ID" value="SFO84281.1"/>
    <property type="molecule type" value="Genomic_DNA"/>
</dbReference>
<feature type="domain" description="HTH lysR-type" evidence="5">
    <location>
        <begin position="7"/>
        <end position="64"/>
    </location>
</feature>
<evidence type="ECO:0000256" key="4">
    <source>
        <dbReference type="ARBA" id="ARBA00023163"/>
    </source>
</evidence>
<dbReference type="InterPro" id="IPR058163">
    <property type="entry name" value="LysR-type_TF_proteobact-type"/>
</dbReference>
<protein>
    <submittedName>
        <fullName evidence="6">LysR family transcriptional regulator, glycine cleavage system transcriptional activator</fullName>
    </submittedName>
</protein>
<evidence type="ECO:0000259" key="5">
    <source>
        <dbReference type="PROSITE" id="PS50931"/>
    </source>
</evidence>
<dbReference type="OrthoDB" id="7328368at2"/>
<dbReference type="InterPro" id="IPR005119">
    <property type="entry name" value="LysR_subst-bd"/>
</dbReference>
<dbReference type="Pfam" id="PF00126">
    <property type="entry name" value="HTH_1"/>
    <property type="match status" value="1"/>
</dbReference>
<dbReference type="InterPro" id="IPR036388">
    <property type="entry name" value="WH-like_DNA-bd_sf"/>
</dbReference>
<dbReference type="GO" id="GO:0003700">
    <property type="term" value="F:DNA-binding transcription factor activity"/>
    <property type="evidence" value="ECO:0007669"/>
    <property type="project" value="InterPro"/>
</dbReference>
<keyword evidence="2" id="KW-0805">Transcription regulation</keyword>
<proteinExistence type="inferred from homology"/>
<dbReference type="PROSITE" id="PS50931">
    <property type="entry name" value="HTH_LYSR"/>
    <property type="match status" value="1"/>
</dbReference>
<name>A0A1I5KI97_9RHOB</name>
<sequence length="294" mass="31517">MDWRTFPPLGALRAFAALAEHGSLSAAGAALNVSHAAISQQLRTLESHLGVMLVDRGGRRLTLTPEGDRLAEALLNAFGAIGVEIDALTGADAARPLQITTTPLFASNWLMDRLSAFRAVHPGIDIMVNPTPVVADPTPGGIDIAIRYGLGDWPGFESELLIDASLVVVAADSLIGAREIEKPSDLLDLPWLQEVGTTEINDWLTSHGVTAQRTGAMTHLPGNLILESVRRGDGVSATARAFVEPDIEEGRVRVLFEDEMPDRGYYLVTRPSAMRPAARAFAAWIRKAAREGAT</sequence>
<evidence type="ECO:0000256" key="1">
    <source>
        <dbReference type="ARBA" id="ARBA00009437"/>
    </source>
</evidence>
<dbReference type="Pfam" id="PF03466">
    <property type="entry name" value="LysR_substrate"/>
    <property type="match status" value="1"/>
</dbReference>
<organism evidence="6 7">
    <name type="scientific">Tranquillimonas alkanivorans</name>
    <dbReference type="NCBI Taxonomy" id="441119"/>
    <lineage>
        <taxon>Bacteria</taxon>
        <taxon>Pseudomonadati</taxon>
        <taxon>Pseudomonadota</taxon>
        <taxon>Alphaproteobacteria</taxon>
        <taxon>Rhodobacterales</taxon>
        <taxon>Roseobacteraceae</taxon>
        <taxon>Tranquillimonas</taxon>
    </lineage>
</organism>
<keyword evidence="7" id="KW-1185">Reference proteome</keyword>
<dbReference type="PANTHER" id="PTHR30537">
    <property type="entry name" value="HTH-TYPE TRANSCRIPTIONAL REGULATOR"/>
    <property type="match status" value="1"/>
</dbReference>
<gene>
    <name evidence="6" type="ORF">SAMN04488047_101101</name>
</gene>
<dbReference type="Proteomes" id="UP000199356">
    <property type="component" value="Unassembled WGS sequence"/>
</dbReference>
<dbReference type="InterPro" id="IPR000847">
    <property type="entry name" value="LysR_HTH_N"/>
</dbReference>
<keyword evidence="4" id="KW-0804">Transcription</keyword>
<keyword evidence="3" id="KW-0238">DNA-binding</keyword>
<dbReference type="GO" id="GO:0043565">
    <property type="term" value="F:sequence-specific DNA binding"/>
    <property type="evidence" value="ECO:0007669"/>
    <property type="project" value="TreeGrafter"/>
</dbReference>
<evidence type="ECO:0000313" key="7">
    <source>
        <dbReference type="Proteomes" id="UP000199356"/>
    </source>
</evidence>
<dbReference type="SUPFAM" id="SSF53850">
    <property type="entry name" value="Periplasmic binding protein-like II"/>
    <property type="match status" value="1"/>
</dbReference>
<dbReference type="AlphaFoldDB" id="A0A1I5KI97"/>
<dbReference type="PANTHER" id="PTHR30537:SF26">
    <property type="entry name" value="GLYCINE CLEAVAGE SYSTEM TRANSCRIPTIONAL ACTIVATOR"/>
    <property type="match status" value="1"/>
</dbReference>
<dbReference type="GO" id="GO:0006351">
    <property type="term" value="P:DNA-templated transcription"/>
    <property type="evidence" value="ECO:0007669"/>
    <property type="project" value="TreeGrafter"/>
</dbReference>
<dbReference type="Gene3D" id="1.10.10.10">
    <property type="entry name" value="Winged helix-like DNA-binding domain superfamily/Winged helix DNA-binding domain"/>
    <property type="match status" value="1"/>
</dbReference>
<dbReference type="STRING" id="441119.SAMN04488047_101101"/>